<dbReference type="OrthoDB" id="5342093at2759"/>
<feature type="transmembrane region" description="Helical" evidence="1">
    <location>
        <begin position="216"/>
        <end position="240"/>
    </location>
</feature>
<dbReference type="EMBL" id="MU004317">
    <property type="protein sequence ID" value="KAF2658215.1"/>
    <property type="molecule type" value="Genomic_DNA"/>
</dbReference>
<reference evidence="3" key="1">
    <citation type="journal article" date="2020" name="Stud. Mycol.">
        <title>101 Dothideomycetes genomes: a test case for predicting lifestyles and emergence of pathogens.</title>
        <authorList>
            <person name="Haridas S."/>
            <person name="Albert R."/>
            <person name="Binder M."/>
            <person name="Bloem J."/>
            <person name="Labutti K."/>
            <person name="Salamov A."/>
            <person name="Andreopoulos B."/>
            <person name="Baker S."/>
            <person name="Barry K."/>
            <person name="Bills G."/>
            <person name="Bluhm B."/>
            <person name="Cannon C."/>
            <person name="Castanera R."/>
            <person name="Culley D."/>
            <person name="Daum C."/>
            <person name="Ezra D."/>
            <person name="Gonzalez J."/>
            <person name="Henrissat B."/>
            <person name="Kuo A."/>
            <person name="Liang C."/>
            <person name="Lipzen A."/>
            <person name="Lutzoni F."/>
            <person name="Magnuson J."/>
            <person name="Mondo S."/>
            <person name="Nolan M."/>
            <person name="Ohm R."/>
            <person name="Pangilinan J."/>
            <person name="Park H.-J."/>
            <person name="Ramirez L."/>
            <person name="Alfaro M."/>
            <person name="Sun H."/>
            <person name="Tritt A."/>
            <person name="Yoshinaga Y."/>
            <person name="Zwiers L.-H."/>
            <person name="Turgeon B."/>
            <person name="Goodwin S."/>
            <person name="Spatafora J."/>
            <person name="Crous P."/>
            <person name="Grigoriev I."/>
        </authorList>
    </citation>
    <scope>NUCLEOTIDE SEQUENCE</scope>
    <source>
        <strain evidence="3">CBS 122681</strain>
    </source>
</reference>
<keyword evidence="1" id="KW-0812">Transmembrane</keyword>
<keyword evidence="1" id="KW-0472">Membrane</keyword>
<dbReference type="InterPro" id="IPR046529">
    <property type="entry name" value="DUF6594"/>
</dbReference>
<feature type="transmembrane region" description="Helical" evidence="1">
    <location>
        <begin position="247"/>
        <end position="263"/>
    </location>
</feature>
<gene>
    <name evidence="3" type="ORF">K491DRAFT_690369</name>
</gene>
<dbReference type="PANTHER" id="PTHR34502">
    <property type="entry name" value="DUF6594 DOMAIN-CONTAINING PROTEIN-RELATED"/>
    <property type="match status" value="1"/>
</dbReference>
<sequence length="292" mass="32706">MTLTQPLQGYTKLASLIGAHPDLAIYRRFGKLNAKNLLYLQAELVVLERRLEECVKKDQESGDQDRVLFDRDWQSLAESATVNGGNVGGSEKSEQWETVSKIKEKLREYNEALLLQTMLAKQPAPIERDLTFLQNWMKRTTMGCVYLLGYDRDVWTKTPREELVVVRSNDGHTFAARIIGDWVAYWAYRLTRRKPKRTADSNYTNTIAYSDEKLEVISAAVGIICSFALPVLAIVLLYAVNSMARRLAIIAVFTPLFSTILIICSPGRSIEICAATAAFAAVQVVFVGTTSA</sequence>
<organism evidence="3 4">
    <name type="scientific">Lophiostoma macrostomum CBS 122681</name>
    <dbReference type="NCBI Taxonomy" id="1314788"/>
    <lineage>
        <taxon>Eukaryota</taxon>
        <taxon>Fungi</taxon>
        <taxon>Dikarya</taxon>
        <taxon>Ascomycota</taxon>
        <taxon>Pezizomycotina</taxon>
        <taxon>Dothideomycetes</taxon>
        <taxon>Pleosporomycetidae</taxon>
        <taxon>Pleosporales</taxon>
        <taxon>Lophiostomataceae</taxon>
        <taxon>Lophiostoma</taxon>
    </lineage>
</organism>
<keyword evidence="4" id="KW-1185">Reference proteome</keyword>
<dbReference type="PANTHER" id="PTHR34502:SF5">
    <property type="entry name" value="DUF6594 DOMAIN-CONTAINING PROTEIN"/>
    <property type="match status" value="1"/>
</dbReference>
<accession>A0A6A6TDY9</accession>
<evidence type="ECO:0000256" key="1">
    <source>
        <dbReference type="SAM" id="Phobius"/>
    </source>
</evidence>
<evidence type="ECO:0000313" key="4">
    <source>
        <dbReference type="Proteomes" id="UP000799324"/>
    </source>
</evidence>
<feature type="domain" description="DUF6594" evidence="2">
    <location>
        <begin position="10"/>
        <end position="284"/>
    </location>
</feature>
<evidence type="ECO:0000259" key="2">
    <source>
        <dbReference type="Pfam" id="PF20237"/>
    </source>
</evidence>
<dbReference type="Proteomes" id="UP000799324">
    <property type="component" value="Unassembled WGS sequence"/>
</dbReference>
<dbReference type="Pfam" id="PF20237">
    <property type="entry name" value="DUF6594"/>
    <property type="match status" value="1"/>
</dbReference>
<dbReference type="AlphaFoldDB" id="A0A6A6TDY9"/>
<evidence type="ECO:0000313" key="3">
    <source>
        <dbReference type="EMBL" id="KAF2658215.1"/>
    </source>
</evidence>
<keyword evidence="1" id="KW-1133">Transmembrane helix</keyword>
<name>A0A6A6TDY9_9PLEO</name>
<proteinExistence type="predicted"/>
<protein>
    <recommendedName>
        <fullName evidence="2">DUF6594 domain-containing protein</fullName>
    </recommendedName>
</protein>